<evidence type="ECO:0000313" key="7">
    <source>
        <dbReference type="Proteomes" id="UP000723714"/>
    </source>
</evidence>
<dbReference type="InterPro" id="IPR035398">
    <property type="entry name" value="Bac_rhamnosid_C"/>
</dbReference>
<dbReference type="Proteomes" id="UP000723714">
    <property type="component" value="Unassembled WGS sequence"/>
</dbReference>
<dbReference type="InterPro" id="IPR035396">
    <property type="entry name" value="Bac_rhamnosid6H"/>
</dbReference>
<evidence type="ECO:0000259" key="4">
    <source>
        <dbReference type="Pfam" id="PF17389"/>
    </source>
</evidence>
<evidence type="ECO:0000256" key="1">
    <source>
        <dbReference type="ARBA" id="ARBA00022801"/>
    </source>
</evidence>
<dbReference type="Pfam" id="PF25788">
    <property type="entry name" value="Ig_Rha78A_N"/>
    <property type="match status" value="1"/>
</dbReference>
<dbReference type="InterPro" id="IPR008902">
    <property type="entry name" value="Rhamnosid_concanavalin"/>
</dbReference>
<feature type="domain" description="Alpha-L-rhamnosidase concanavalin-like" evidence="2">
    <location>
        <begin position="328"/>
        <end position="434"/>
    </location>
</feature>
<name>A0ABS6D0I8_9FIRM</name>
<protein>
    <submittedName>
        <fullName evidence="6">Glycoside hydrolase family 78 protein</fullName>
    </submittedName>
</protein>
<dbReference type="RefSeq" id="WP_216239584.1">
    <property type="nucleotide sequence ID" value="NZ_JABACJ020000002.1"/>
</dbReference>
<organism evidence="6 7">
    <name type="scientific">Faecalicatena faecalis</name>
    <dbReference type="NCBI Taxonomy" id="2726362"/>
    <lineage>
        <taxon>Bacteria</taxon>
        <taxon>Bacillati</taxon>
        <taxon>Bacillota</taxon>
        <taxon>Clostridia</taxon>
        <taxon>Lachnospirales</taxon>
        <taxon>Lachnospiraceae</taxon>
        <taxon>Faecalicatena</taxon>
    </lineage>
</organism>
<dbReference type="Pfam" id="PF08531">
    <property type="entry name" value="Bac_rhamnosid_N"/>
    <property type="match status" value="1"/>
</dbReference>
<feature type="domain" description="Alpha-L-rhamnosidase C-terminal" evidence="5">
    <location>
        <begin position="834"/>
        <end position="905"/>
    </location>
</feature>
<gene>
    <name evidence="6" type="ORF">HGO97_003745</name>
</gene>
<evidence type="ECO:0000259" key="2">
    <source>
        <dbReference type="Pfam" id="PF05592"/>
    </source>
</evidence>
<proteinExistence type="predicted"/>
<dbReference type="PANTHER" id="PTHR33307:SF6">
    <property type="entry name" value="ALPHA-RHAMNOSIDASE (EUROFUNG)-RELATED"/>
    <property type="match status" value="1"/>
</dbReference>
<evidence type="ECO:0000259" key="3">
    <source>
        <dbReference type="Pfam" id="PF08531"/>
    </source>
</evidence>
<dbReference type="InterPro" id="IPR013737">
    <property type="entry name" value="Bac_rhamnosid_N"/>
</dbReference>
<comment type="caution">
    <text evidence="6">The sequence shown here is derived from an EMBL/GenBank/DDBJ whole genome shotgun (WGS) entry which is preliminary data.</text>
</comment>
<feature type="domain" description="Alpha-L-rhamnosidase six-hairpin glycosidase" evidence="4">
    <location>
        <begin position="439"/>
        <end position="831"/>
    </location>
</feature>
<dbReference type="Pfam" id="PF17390">
    <property type="entry name" value="Bac_rhamnosid_C"/>
    <property type="match status" value="1"/>
</dbReference>
<dbReference type="Pfam" id="PF05592">
    <property type="entry name" value="Bac_rhamnosid"/>
    <property type="match status" value="1"/>
</dbReference>
<dbReference type="EMBL" id="JABACJ020000002">
    <property type="protein sequence ID" value="MBU3874926.1"/>
    <property type="molecule type" value="Genomic_DNA"/>
</dbReference>
<feature type="domain" description="Bacterial alpha-L-rhamnosidase N-terminal" evidence="3">
    <location>
        <begin position="151"/>
        <end position="319"/>
    </location>
</feature>
<evidence type="ECO:0000259" key="5">
    <source>
        <dbReference type="Pfam" id="PF17390"/>
    </source>
</evidence>
<dbReference type="InterPro" id="IPR016007">
    <property type="entry name" value="Alpha_rhamnosid"/>
</dbReference>
<evidence type="ECO:0000313" key="6">
    <source>
        <dbReference type="EMBL" id="MBU3874926.1"/>
    </source>
</evidence>
<dbReference type="PANTHER" id="PTHR33307">
    <property type="entry name" value="ALPHA-RHAMNOSIDASE (EUROFUNG)"/>
    <property type="match status" value="1"/>
</dbReference>
<accession>A0ABS6D0I8</accession>
<sequence>MAMKIYDLRTEYLDRPLGIDAVQPRFSWKSSSDGKNMKQRSYRIIAFREQGEKEAIWDSGELESEQSIAVIWQGPKLHSCERIYWKVFVKLENEEGILEQAESSLTWFEMGMLQELDWIADWIEPEDEVEIDGRMPAPYLRKEFIVRPGLKSARIYQSAHGLYEFWLNGQRGTEDVFKPGYTTYHKRLQYQAYDITHLLSAGRNCLSVALGDGWWRGTTGGAYRNNFGYKVSYIGQILLEYEDGSREWIVSDETFKTSTGGIRECDMKEGELFDANLEPEGWKESGFDDTSWKFVHLETDQYARKDILISSNSVPVQEMETFHPKVIKTPNGDTVLNIGQNIAGYVKIRFRGLSKGQRIRLVHGEALDEEGNFTLKNLIVGKQEKRMQEIIYIAKGEDEEEYCPIFAVFGFQYVLIQGYDKEIEPGDFTAVAVYSALEECGDFTCSNPLINQLVSNSRWSQKGNFLDVPTDCPTRERNPWSGDSQIYANTATKFMNVYPFFEKWLGDMSLEQFKNGKIPITIPISTSFHHAEELKRRQSRIEMLPDDNIMKLVLKMTLGSMEEGAISDGSAGWGDTAVITPYVMYLAYGDRQILEKQYPCAKKWVDYVIHEARQKSEKYQHMPWYKESEDAEFVWDTDFHFGEWCEPDETEASPFLRLYQNPDYNTATMYYFYSAKLLSQMAGILGMKEDEKKYQDIAQKVKRVFNKYFIREDGSIKEGRQAPSIRALAFGLTDDDHKERVAAKLLEMIKENGYKLNTGFLATAHLLPVLAKQGFIEEAYRVLEQTESPGWLANVKAGATTILENWDGYENCKASFNHYSYGAVCSFLFEYTAGIRPDIDAPGYKHFTISPVPGGSLTQAKAEYESGYGKILSSWKKKDGKIEYEFMVPVNTTATICLPEDGGNTAEYHVGSGVWEFSEEWGAQKKKIEEEVPDEDI</sequence>
<dbReference type="Pfam" id="PF17389">
    <property type="entry name" value="Bac_rhamnosid6H"/>
    <property type="match status" value="1"/>
</dbReference>
<dbReference type="PIRSF" id="PIRSF010631">
    <property type="entry name" value="A-rhamnsds"/>
    <property type="match status" value="1"/>
</dbReference>
<keyword evidence="7" id="KW-1185">Reference proteome</keyword>
<dbReference type="GO" id="GO:0016787">
    <property type="term" value="F:hydrolase activity"/>
    <property type="evidence" value="ECO:0007669"/>
    <property type="project" value="UniProtKB-KW"/>
</dbReference>
<reference evidence="6 7" key="1">
    <citation type="submission" date="2021-06" db="EMBL/GenBank/DDBJ databases">
        <title>Faecalicatena sp. nov. isolated from porcine feces.</title>
        <authorList>
            <person name="Oh B.S."/>
            <person name="Lee J.H."/>
        </authorList>
    </citation>
    <scope>NUCLEOTIDE SEQUENCE [LARGE SCALE GENOMIC DNA]</scope>
    <source>
        <strain evidence="6 7">AGMB00832</strain>
    </source>
</reference>
<keyword evidence="1 6" id="KW-0378">Hydrolase</keyword>